<dbReference type="Proteomes" id="UP001165082">
    <property type="component" value="Unassembled WGS sequence"/>
</dbReference>
<feature type="non-terminal residue" evidence="1">
    <location>
        <position position="111"/>
    </location>
</feature>
<proteinExistence type="predicted"/>
<dbReference type="AlphaFoldDB" id="A0A9W7A7K2"/>
<protein>
    <submittedName>
        <fullName evidence="1">Uncharacterized protein</fullName>
    </submittedName>
</protein>
<name>A0A9W7A7K2_9STRA</name>
<organism evidence="1 2">
    <name type="scientific">Triparma retinervis</name>
    <dbReference type="NCBI Taxonomy" id="2557542"/>
    <lineage>
        <taxon>Eukaryota</taxon>
        <taxon>Sar</taxon>
        <taxon>Stramenopiles</taxon>
        <taxon>Ochrophyta</taxon>
        <taxon>Bolidophyceae</taxon>
        <taxon>Parmales</taxon>
        <taxon>Triparmaceae</taxon>
        <taxon>Triparma</taxon>
    </lineage>
</organism>
<reference evidence="1" key="1">
    <citation type="submission" date="2022-07" db="EMBL/GenBank/DDBJ databases">
        <title>Genome analysis of Parmales, a sister group of diatoms, reveals the evolutionary specialization of diatoms from phago-mixotrophs to photoautotrophs.</title>
        <authorList>
            <person name="Ban H."/>
            <person name="Sato S."/>
            <person name="Yoshikawa S."/>
            <person name="Kazumasa Y."/>
            <person name="Nakamura Y."/>
            <person name="Ichinomiya M."/>
            <person name="Saitoh K."/>
            <person name="Sato N."/>
            <person name="Blanc-Mathieu R."/>
            <person name="Endo H."/>
            <person name="Kuwata A."/>
            <person name="Ogata H."/>
        </authorList>
    </citation>
    <scope>NUCLEOTIDE SEQUENCE</scope>
</reference>
<dbReference type="EMBL" id="BRXZ01004047">
    <property type="protein sequence ID" value="GMH67401.1"/>
    <property type="molecule type" value="Genomic_DNA"/>
</dbReference>
<gene>
    <name evidence="1" type="ORF">TrRE_jg1180</name>
</gene>
<accession>A0A9W7A7K2</accession>
<comment type="caution">
    <text evidence="1">The sequence shown here is derived from an EMBL/GenBank/DDBJ whole genome shotgun (WGS) entry which is preliminary data.</text>
</comment>
<keyword evidence="2" id="KW-1185">Reference proteome</keyword>
<evidence type="ECO:0000313" key="1">
    <source>
        <dbReference type="EMBL" id="GMH67401.1"/>
    </source>
</evidence>
<sequence>MRTIDMGDNGVERFWCLSQLEYKSNLLFIDDDDSVDLGKVGGAEMGGEARGTIIYVLMQGDRDVSTVGEKVKYIVKEGLGRRRLLGEGGGDHRWGEGGLQVVVDVRVVGRD</sequence>
<evidence type="ECO:0000313" key="2">
    <source>
        <dbReference type="Proteomes" id="UP001165082"/>
    </source>
</evidence>